<dbReference type="Pfam" id="PF01554">
    <property type="entry name" value="MatE"/>
    <property type="match status" value="1"/>
</dbReference>
<feature type="transmembrane region" description="Helical" evidence="2">
    <location>
        <begin position="377"/>
        <end position="402"/>
    </location>
</feature>
<feature type="transmembrane region" description="Helical" evidence="2">
    <location>
        <begin position="263"/>
        <end position="283"/>
    </location>
</feature>
<keyword evidence="4" id="KW-1185">Reference proteome</keyword>
<dbReference type="OrthoDB" id="292562at2759"/>
<accession>A0CG22</accession>
<keyword evidence="2" id="KW-1133">Transmembrane helix</keyword>
<feature type="transmembrane region" description="Helical" evidence="2">
    <location>
        <begin position="152"/>
        <end position="171"/>
    </location>
</feature>
<comment type="similarity">
    <text evidence="1">Belongs to the multi antimicrobial extrusion (MATE) (TC 2.A.66.1) family.</text>
</comment>
<feature type="transmembrane region" description="Helical" evidence="2">
    <location>
        <begin position="114"/>
        <end position="132"/>
    </location>
</feature>
<reference evidence="3 4" key="1">
    <citation type="journal article" date="2006" name="Nature">
        <title>Global trends of whole-genome duplications revealed by the ciliate Paramecium tetraurelia.</title>
        <authorList>
            <consortium name="Genoscope"/>
            <person name="Aury J.-M."/>
            <person name="Jaillon O."/>
            <person name="Duret L."/>
            <person name="Noel B."/>
            <person name="Jubin C."/>
            <person name="Porcel B.M."/>
            <person name="Segurens B."/>
            <person name="Daubin V."/>
            <person name="Anthouard V."/>
            <person name="Aiach N."/>
            <person name="Arnaiz O."/>
            <person name="Billaut A."/>
            <person name="Beisson J."/>
            <person name="Blanc I."/>
            <person name="Bouhouche K."/>
            <person name="Camara F."/>
            <person name="Duharcourt S."/>
            <person name="Guigo R."/>
            <person name="Gogendeau D."/>
            <person name="Katinka M."/>
            <person name="Keller A.-M."/>
            <person name="Kissmehl R."/>
            <person name="Klotz C."/>
            <person name="Koll F."/>
            <person name="Le Moue A."/>
            <person name="Lepere C."/>
            <person name="Malinsky S."/>
            <person name="Nowacki M."/>
            <person name="Nowak J.K."/>
            <person name="Plattner H."/>
            <person name="Poulain J."/>
            <person name="Ruiz F."/>
            <person name="Serrano V."/>
            <person name="Zagulski M."/>
            <person name="Dessen P."/>
            <person name="Betermier M."/>
            <person name="Weissenbach J."/>
            <person name="Scarpelli C."/>
            <person name="Schachter V."/>
            <person name="Sperling L."/>
            <person name="Meyer E."/>
            <person name="Cohen J."/>
            <person name="Wincker P."/>
        </authorList>
    </citation>
    <scope>NUCLEOTIDE SEQUENCE [LARGE SCALE GENOMIC DNA]</scope>
    <source>
        <strain evidence="3 4">Stock d4-2</strain>
    </source>
</reference>
<feature type="transmembrane region" description="Helical" evidence="2">
    <location>
        <begin position="56"/>
        <end position="79"/>
    </location>
</feature>
<evidence type="ECO:0000256" key="2">
    <source>
        <dbReference type="SAM" id="Phobius"/>
    </source>
</evidence>
<keyword evidence="2" id="KW-0812">Transmembrane</keyword>
<dbReference type="GO" id="GO:0042910">
    <property type="term" value="F:xenobiotic transmembrane transporter activity"/>
    <property type="evidence" value="ECO:0007669"/>
    <property type="project" value="InterPro"/>
</dbReference>
<dbReference type="InParanoid" id="A0CG22"/>
<feature type="transmembrane region" description="Helical" evidence="2">
    <location>
        <begin position="210"/>
        <end position="229"/>
    </location>
</feature>
<sequence>MLNDNQLISIDWRSITYNVSTSMFQIVSGYICADLMSLLNLHFMGQYTDKYQTASYGIAWMIIQLQFVPLGLGLLSLIFRHQSRTEQSGILCSGTEQDKTLSNLLELRNLFHNYYILPLFPLHLQFAISSSIHSSRRNRNHNLIRMETRQMIIPLFIAAFLLLQIECLKQYLVGCRIFEPFPFIYASTLVFHLLTCSFLFIVCNLGYMGLCLAIILSELFTLLMLIRYIYKNPEVYNLFANFEFSCQILHFRETYQMFIKESLPLILHIYADFIVFYILSFVAFSLGVNQANAQLAFANTSSIYFKFPISLSVTLMSFVGNSLSQRKIALAKQYIISGMCLQGVVLVSLVIGITFFKDEWSRLYSSDLQIQQIMLETLPYFLIGSVCFDGIQGALSGALKGVNKSTIVSNQTMISYYIIGVPVVLILAYVFNLQLIGIWLGFGLCNLYLTIVFLYVLKNLNWTEQADLITQKLQQHEDCLGDIDLPLMQIQQE</sequence>
<dbReference type="RefSeq" id="XP_001437136.1">
    <property type="nucleotide sequence ID" value="XM_001437099.1"/>
</dbReference>
<feature type="transmembrane region" description="Helical" evidence="2">
    <location>
        <begin position="437"/>
        <end position="457"/>
    </location>
</feature>
<dbReference type="GeneID" id="5022921"/>
<dbReference type="AlphaFoldDB" id="A0CG22"/>
<feature type="transmembrane region" description="Helical" evidence="2">
    <location>
        <begin position="183"/>
        <end position="203"/>
    </location>
</feature>
<dbReference type="OMA" id="WEITIAQ"/>
<feature type="transmembrane region" description="Helical" evidence="2">
    <location>
        <begin position="335"/>
        <end position="357"/>
    </location>
</feature>
<dbReference type="Proteomes" id="UP000000600">
    <property type="component" value="Unassembled WGS sequence"/>
</dbReference>
<feature type="transmembrane region" description="Helical" evidence="2">
    <location>
        <begin position="414"/>
        <end position="431"/>
    </location>
</feature>
<protein>
    <recommendedName>
        <fullName evidence="5">MATE efflux family protein</fullName>
    </recommendedName>
</protein>
<dbReference type="KEGG" id="ptm:GSPATT00038182001"/>
<evidence type="ECO:0000313" key="3">
    <source>
        <dbReference type="EMBL" id="CAK69739.1"/>
    </source>
</evidence>
<evidence type="ECO:0000313" key="4">
    <source>
        <dbReference type="Proteomes" id="UP000000600"/>
    </source>
</evidence>
<dbReference type="GO" id="GO:0016020">
    <property type="term" value="C:membrane"/>
    <property type="evidence" value="ECO:0000318"/>
    <property type="project" value="GO_Central"/>
</dbReference>
<dbReference type="GO" id="GO:0022857">
    <property type="term" value="F:transmembrane transporter activity"/>
    <property type="evidence" value="ECO:0000318"/>
    <property type="project" value="GO_Central"/>
</dbReference>
<proteinExistence type="inferred from homology"/>
<dbReference type="eggNOG" id="KOG1347">
    <property type="taxonomic scope" value="Eukaryota"/>
</dbReference>
<dbReference type="HOGENOM" id="CLU_573033_0_0_1"/>
<dbReference type="PANTHER" id="PTHR11206">
    <property type="entry name" value="MULTIDRUG RESISTANCE PROTEIN"/>
    <property type="match status" value="1"/>
</dbReference>
<gene>
    <name evidence="3" type="ORF">GSPATT00038182001</name>
</gene>
<name>A0CG22_PARTE</name>
<organism evidence="3 4">
    <name type="scientific">Paramecium tetraurelia</name>
    <dbReference type="NCBI Taxonomy" id="5888"/>
    <lineage>
        <taxon>Eukaryota</taxon>
        <taxon>Sar</taxon>
        <taxon>Alveolata</taxon>
        <taxon>Ciliophora</taxon>
        <taxon>Intramacronucleata</taxon>
        <taxon>Oligohymenophorea</taxon>
        <taxon>Peniculida</taxon>
        <taxon>Parameciidae</taxon>
        <taxon>Paramecium</taxon>
    </lineage>
</organism>
<dbReference type="EMBL" id="CT868072">
    <property type="protein sequence ID" value="CAK69739.1"/>
    <property type="molecule type" value="Genomic_DNA"/>
</dbReference>
<dbReference type="GO" id="GO:0015297">
    <property type="term" value="F:antiporter activity"/>
    <property type="evidence" value="ECO:0007669"/>
    <property type="project" value="InterPro"/>
</dbReference>
<keyword evidence="2" id="KW-0472">Membrane</keyword>
<evidence type="ECO:0000256" key="1">
    <source>
        <dbReference type="ARBA" id="ARBA00010199"/>
    </source>
</evidence>
<evidence type="ECO:0008006" key="5">
    <source>
        <dbReference type="Google" id="ProtNLM"/>
    </source>
</evidence>
<feature type="transmembrane region" description="Helical" evidence="2">
    <location>
        <begin position="23"/>
        <end position="44"/>
    </location>
</feature>
<dbReference type="STRING" id="5888.A0CG22"/>
<dbReference type="InterPro" id="IPR002528">
    <property type="entry name" value="MATE_fam"/>
</dbReference>